<feature type="non-terminal residue" evidence="3">
    <location>
        <position position="200"/>
    </location>
</feature>
<dbReference type="EMBL" id="JAHFXS010006776">
    <property type="protein sequence ID" value="KAG9930072.1"/>
    <property type="molecule type" value="Genomic_DNA"/>
</dbReference>
<accession>A0A9P8F4D6</accession>
<feature type="domain" description="NADP-dependent oxidoreductase" evidence="2">
    <location>
        <begin position="18"/>
        <end position="197"/>
    </location>
</feature>
<reference evidence="3" key="2">
    <citation type="submission" date="2021-08" db="EMBL/GenBank/DDBJ databases">
        <authorList>
            <person name="Gostincar C."/>
            <person name="Sun X."/>
            <person name="Song Z."/>
            <person name="Gunde-Cimerman N."/>
        </authorList>
    </citation>
    <scope>NUCLEOTIDE SEQUENCE</scope>
    <source>
        <strain evidence="3">EXF-9298</strain>
    </source>
</reference>
<dbReference type="InterPro" id="IPR020471">
    <property type="entry name" value="AKR"/>
</dbReference>
<keyword evidence="1" id="KW-0560">Oxidoreductase</keyword>
<gene>
    <name evidence="3" type="ORF">KCU98_g20747</name>
</gene>
<evidence type="ECO:0000256" key="1">
    <source>
        <dbReference type="ARBA" id="ARBA00023002"/>
    </source>
</evidence>
<dbReference type="PROSITE" id="PS00798">
    <property type="entry name" value="ALDOKETO_REDUCTASE_1"/>
    <property type="match status" value="1"/>
</dbReference>
<evidence type="ECO:0000259" key="2">
    <source>
        <dbReference type="Pfam" id="PF00248"/>
    </source>
</evidence>
<protein>
    <submittedName>
        <fullName evidence="3">Aldo/keto reductase</fullName>
    </submittedName>
</protein>
<dbReference type="InterPro" id="IPR023210">
    <property type="entry name" value="NADP_OxRdtase_dom"/>
</dbReference>
<evidence type="ECO:0000313" key="3">
    <source>
        <dbReference type="EMBL" id="KAG9930072.1"/>
    </source>
</evidence>
<dbReference type="GO" id="GO:0016491">
    <property type="term" value="F:oxidoreductase activity"/>
    <property type="evidence" value="ECO:0007669"/>
    <property type="project" value="UniProtKB-KW"/>
</dbReference>
<comment type="caution">
    <text evidence="3">The sequence shown here is derived from an EMBL/GenBank/DDBJ whole genome shotgun (WGS) entry which is preliminary data.</text>
</comment>
<dbReference type="AlphaFoldDB" id="A0A9P8F4D6"/>
<evidence type="ECO:0000313" key="4">
    <source>
        <dbReference type="Proteomes" id="UP000729357"/>
    </source>
</evidence>
<dbReference type="Gene3D" id="3.20.20.100">
    <property type="entry name" value="NADP-dependent oxidoreductase domain"/>
    <property type="match status" value="1"/>
</dbReference>
<proteinExistence type="predicted"/>
<dbReference type="PRINTS" id="PR00069">
    <property type="entry name" value="ALDKETRDTASE"/>
</dbReference>
<sequence length="200" mass="22699">MSAGITRTLNNGVKIPAVGFGTFANEGSKGESYKAALHALKTGYRHLDCAWFYQNEDEVGAAVRDFLKENSSVKREDIFVCTKVWNHLHEPEEVKWSFQNSLDNLGLDYIDLFLVHWPIAAEKDDKNMPKLNEKGQYIIKEELTKNPEPTWRAMEEIYASGKAKAIGVSNWTIDGLKQLMTFAKVKPTVNQIEIHPFLPN</sequence>
<reference evidence="3" key="1">
    <citation type="journal article" date="2021" name="J Fungi (Basel)">
        <title>Virulence traits and population genomics of the black yeast Aureobasidium melanogenum.</title>
        <authorList>
            <person name="Cernosa A."/>
            <person name="Sun X."/>
            <person name="Gostincar C."/>
            <person name="Fang C."/>
            <person name="Gunde-Cimerman N."/>
            <person name="Song Z."/>
        </authorList>
    </citation>
    <scope>NUCLEOTIDE SEQUENCE</scope>
    <source>
        <strain evidence="3">EXF-9298</strain>
    </source>
</reference>
<organism evidence="3 4">
    <name type="scientific">Aureobasidium melanogenum</name>
    <name type="common">Aureobasidium pullulans var. melanogenum</name>
    <dbReference type="NCBI Taxonomy" id="46634"/>
    <lineage>
        <taxon>Eukaryota</taxon>
        <taxon>Fungi</taxon>
        <taxon>Dikarya</taxon>
        <taxon>Ascomycota</taxon>
        <taxon>Pezizomycotina</taxon>
        <taxon>Dothideomycetes</taxon>
        <taxon>Dothideomycetidae</taxon>
        <taxon>Dothideales</taxon>
        <taxon>Saccotheciaceae</taxon>
        <taxon>Aureobasidium</taxon>
    </lineage>
</organism>
<dbReference type="InterPro" id="IPR036812">
    <property type="entry name" value="NAD(P)_OxRdtase_dom_sf"/>
</dbReference>
<keyword evidence="4" id="KW-1185">Reference proteome</keyword>
<dbReference type="SUPFAM" id="SSF51430">
    <property type="entry name" value="NAD(P)-linked oxidoreductase"/>
    <property type="match status" value="1"/>
</dbReference>
<dbReference type="Pfam" id="PF00248">
    <property type="entry name" value="Aldo_ket_red"/>
    <property type="match status" value="1"/>
</dbReference>
<name>A0A9P8F4D6_AURME</name>
<dbReference type="InterPro" id="IPR018170">
    <property type="entry name" value="Aldo/ket_reductase_CS"/>
</dbReference>
<dbReference type="PANTHER" id="PTHR11732">
    <property type="entry name" value="ALDO/KETO REDUCTASE"/>
    <property type="match status" value="1"/>
</dbReference>
<dbReference type="Proteomes" id="UP000729357">
    <property type="component" value="Unassembled WGS sequence"/>
</dbReference>